<dbReference type="PRINTS" id="PR01849">
    <property type="entry name" value="UBIQUITINACT"/>
</dbReference>
<name>A0A7S3HZG7_9SPIT</name>
<dbReference type="SUPFAM" id="SSF69572">
    <property type="entry name" value="Activating enzymes of the ubiquitin-like proteins"/>
    <property type="match status" value="1"/>
</dbReference>
<dbReference type="Pfam" id="PF10585">
    <property type="entry name" value="UBA_E1_SCCH"/>
    <property type="match status" value="1"/>
</dbReference>
<dbReference type="GO" id="GO:0005737">
    <property type="term" value="C:cytoplasm"/>
    <property type="evidence" value="ECO:0007669"/>
    <property type="project" value="TreeGrafter"/>
</dbReference>
<evidence type="ECO:0000256" key="8">
    <source>
        <dbReference type="SAM" id="MobiDB-lite"/>
    </source>
</evidence>
<dbReference type="InterPro" id="IPR038252">
    <property type="entry name" value="UBA_E1_C_sf"/>
</dbReference>
<feature type="domain" description="Ubiquitin-activating enzyme E1 C-terminal" evidence="9">
    <location>
        <begin position="461"/>
        <end position="601"/>
    </location>
</feature>
<feature type="compositionally biased region" description="Low complexity" evidence="8">
    <location>
        <begin position="348"/>
        <end position="357"/>
    </location>
</feature>
<dbReference type="InterPro" id="IPR000594">
    <property type="entry name" value="ThiF_NAD_FAD-bd"/>
</dbReference>
<keyword evidence="4" id="KW-0547">Nucleotide-binding</keyword>
<dbReference type="InterPro" id="IPR019572">
    <property type="entry name" value="UBA_E1_SCCH"/>
</dbReference>
<dbReference type="Gene3D" id="3.10.290.60">
    <property type="entry name" value="Ubiquitin-activating enzyme E1, UFD domain"/>
    <property type="match status" value="1"/>
</dbReference>
<dbReference type="Pfam" id="PF00899">
    <property type="entry name" value="ThiF"/>
    <property type="match status" value="1"/>
</dbReference>
<evidence type="ECO:0000256" key="6">
    <source>
        <dbReference type="ARBA" id="ARBA00022840"/>
    </source>
</evidence>
<dbReference type="GO" id="GO:0005524">
    <property type="term" value="F:ATP binding"/>
    <property type="evidence" value="ECO:0007669"/>
    <property type="project" value="UniProtKB-KW"/>
</dbReference>
<evidence type="ECO:0000256" key="3">
    <source>
        <dbReference type="ARBA" id="ARBA00022598"/>
    </source>
</evidence>
<dbReference type="EMBL" id="HBIE01012204">
    <property type="protein sequence ID" value="CAE0308776.1"/>
    <property type="molecule type" value="Transcribed_RNA"/>
</dbReference>
<dbReference type="AlphaFoldDB" id="A0A7S3HZG7"/>
<dbReference type="InterPro" id="IPR042063">
    <property type="entry name" value="Ubi_acti_E1_SCCH"/>
</dbReference>
<keyword evidence="3" id="KW-0436">Ligase</keyword>
<keyword evidence="5" id="KW-0833">Ubl conjugation pathway</keyword>
<dbReference type="InterPro" id="IPR045886">
    <property type="entry name" value="ThiF/MoeB/HesA"/>
</dbReference>
<proteinExistence type="inferred from homology"/>
<dbReference type="PROSITE" id="PS00865">
    <property type="entry name" value="UBIQUITIN_ACTIVAT_2"/>
    <property type="match status" value="1"/>
</dbReference>
<evidence type="ECO:0000313" key="10">
    <source>
        <dbReference type="EMBL" id="CAE0308776.1"/>
    </source>
</evidence>
<organism evidence="10">
    <name type="scientific">Favella ehrenbergii</name>
    <dbReference type="NCBI Taxonomy" id="182087"/>
    <lineage>
        <taxon>Eukaryota</taxon>
        <taxon>Sar</taxon>
        <taxon>Alveolata</taxon>
        <taxon>Ciliophora</taxon>
        <taxon>Intramacronucleata</taxon>
        <taxon>Spirotrichea</taxon>
        <taxon>Choreotrichia</taxon>
        <taxon>Tintinnida</taxon>
        <taxon>Xystonellidae</taxon>
        <taxon>Favella</taxon>
    </lineage>
</organism>
<dbReference type="InterPro" id="IPR035985">
    <property type="entry name" value="Ubiquitin-activating_enz"/>
</dbReference>
<comment type="similarity">
    <text evidence="2">Belongs to the ubiquitin-activating E1 family.</text>
</comment>
<evidence type="ECO:0000259" key="9">
    <source>
        <dbReference type="SMART" id="SM00985"/>
    </source>
</evidence>
<accession>A0A7S3HZG7</accession>
<dbReference type="GO" id="GO:0006511">
    <property type="term" value="P:ubiquitin-dependent protein catabolic process"/>
    <property type="evidence" value="ECO:0007669"/>
    <property type="project" value="TreeGrafter"/>
</dbReference>
<evidence type="ECO:0000256" key="7">
    <source>
        <dbReference type="PROSITE-ProRule" id="PRU10132"/>
    </source>
</evidence>
<feature type="active site" description="Glycyl thioester intermediate" evidence="7">
    <location>
        <position position="160"/>
    </location>
</feature>
<dbReference type="SMART" id="SM00985">
    <property type="entry name" value="UBA_e1_C"/>
    <property type="match status" value="1"/>
</dbReference>
<dbReference type="Gene3D" id="3.40.50.720">
    <property type="entry name" value="NAD(P)-binding Rossmann-like Domain"/>
    <property type="match status" value="1"/>
</dbReference>
<dbReference type="GO" id="GO:0005634">
    <property type="term" value="C:nucleus"/>
    <property type="evidence" value="ECO:0007669"/>
    <property type="project" value="TreeGrafter"/>
</dbReference>
<dbReference type="InterPro" id="IPR033127">
    <property type="entry name" value="UBQ-activ_enz_E1_Cys_AS"/>
</dbReference>
<gene>
    <name evidence="10" type="ORF">FEHR0123_LOCUS3687</name>
</gene>
<comment type="pathway">
    <text evidence="1">Protein modification; protein ubiquitination.</text>
</comment>
<feature type="region of interest" description="Disordered" evidence="8">
    <location>
        <begin position="338"/>
        <end position="362"/>
    </location>
</feature>
<dbReference type="InterPro" id="IPR000011">
    <property type="entry name" value="UBQ/SUMO-activ_enz_E1-like"/>
</dbReference>
<protein>
    <recommendedName>
        <fullName evidence="9">Ubiquitin-activating enzyme E1 C-terminal domain-containing protein</fullName>
    </recommendedName>
</protein>
<keyword evidence="6" id="KW-0067">ATP-binding</keyword>
<sequence>MIGAGALGCEYAKAMALMGLGCGPTGSVTVTDNDNIEVSNLNRQFLFRQPDVGSSKAETACSKAKIMNPEFKVTTHQAFVAPETENVFNDDFWESLDFVVNAVDNIKARLYVDRQCVWYEKPLLESGTLGTKANSQMIVPHKTQAYGDSQDPPEESIPMCTLRNFPNQIEHCIEWGRDQFNTMFASRVQDAVEFLRDPEAFVKQLRQNTTSSGVRSQLSDINTLVEIKKTADVNSVVREARNIFNTRYDHSIRDLLHLFPHDHTTSEGTPFWSGPKRCPSPEPFNANDELHLDFVWTCSNLIFANLGLPSIEKAQCQSIAAGLPVVDYVRQVIAVETPEEAKEREAAGRPAPTAPAGNDDDEPVITQLLDNLSVSKQTLTGELTPADFEKDDDSNYHIDFINASANLRARNYKITECDRNKTKMIAGKIIPAIATTTAMITGVVSNEIYKYVQGFTDIAKFKNAFCNLALPQIMFSQPDDIIRNKSKEFDPIMCGPITCIPEGYTNYDKIVVEQGSITFQQLFDWLKDSKGLEISMVTCGNVALYNQYLPGNKHAPRLAEKIEDVYRRISNEPIPEGRRYLRIDVGGTIIESGDDFQIPPIKYYFA</sequence>
<dbReference type="UniPathway" id="UPA00143"/>
<evidence type="ECO:0000256" key="5">
    <source>
        <dbReference type="ARBA" id="ARBA00022786"/>
    </source>
</evidence>
<dbReference type="GO" id="GO:0006974">
    <property type="term" value="P:DNA damage response"/>
    <property type="evidence" value="ECO:0007669"/>
    <property type="project" value="TreeGrafter"/>
</dbReference>
<reference evidence="10" key="1">
    <citation type="submission" date="2021-01" db="EMBL/GenBank/DDBJ databases">
        <authorList>
            <person name="Corre E."/>
            <person name="Pelletier E."/>
            <person name="Niang G."/>
            <person name="Scheremetjew M."/>
            <person name="Finn R."/>
            <person name="Kale V."/>
            <person name="Holt S."/>
            <person name="Cochrane G."/>
            <person name="Meng A."/>
            <person name="Brown T."/>
            <person name="Cohen L."/>
        </authorList>
    </citation>
    <scope>NUCLEOTIDE SEQUENCE</scope>
    <source>
        <strain evidence="10">Fehren 1</strain>
    </source>
</reference>
<evidence type="ECO:0000256" key="2">
    <source>
        <dbReference type="ARBA" id="ARBA00005673"/>
    </source>
</evidence>
<dbReference type="InterPro" id="IPR018965">
    <property type="entry name" value="Ub-activating_enz_E1_C"/>
</dbReference>
<dbReference type="PANTHER" id="PTHR10953:SF4">
    <property type="entry name" value="UBIQUITIN-ACTIVATING ENZYME E1 C-TERMINAL DOMAIN-CONTAINING PROTEIN"/>
    <property type="match status" value="1"/>
</dbReference>
<dbReference type="Gene3D" id="1.10.10.2660">
    <property type="entry name" value="Ubiquitin-activating enzyme E1, SCCH domain"/>
    <property type="match status" value="1"/>
</dbReference>
<evidence type="ECO:0000256" key="4">
    <source>
        <dbReference type="ARBA" id="ARBA00022741"/>
    </source>
</evidence>
<dbReference type="GO" id="GO:0004839">
    <property type="term" value="F:ubiquitin activating enzyme activity"/>
    <property type="evidence" value="ECO:0007669"/>
    <property type="project" value="TreeGrafter"/>
</dbReference>
<dbReference type="Pfam" id="PF09358">
    <property type="entry name" value="E1_UFD"/>
    <property type="match status" value="1"/>
</dbReference>
<dbReference type="PANTHER" id="PTHR10953">
    <property type="entry name" value="UBIQUITIN-ACTIVATING ENZYME E1"/>
    <property type="match status" value="1"/>
</dbReference>
<evidence type="ECO:0000256" key="1">
    <source>
        <dbReference type="ARBA" id="ARBA00004906"/>
    </source>
</evidence>